<dbReference type="EMBL" id="PCYJ01000015">
    <property type="protein sequence ID" value="PIR45554.1"/>
    <property type="molecule type" value="Genomic_DNA"/>
</dbReference>
<dbReference type="Proteomes" id="UP000230906">
    <property type="component" value="Unassembled WGS sequence"/>
</dbReference>
<evidence type="ECO:0000313" key="1">
    <source>
        <dbReference type="EMBL" id="PIR45554.1"/>
    </source>
</evidence>
<dbReference type="AlphaFoldDB" id="A0A2H0RHQ6"/>
<evidence type="ECO:0000313" key="2">
    <source>
        <dbReference type="Proteomes" id="UP000230906"/>
    </source>
</evidence>
<comment type="caution">
    <text evidence="1">The sequence shown here is derived from an EMBL/GenBank/DDBJ whole genome shotgun (WGS) entry which is preliminary data.</text>
</comment>
<reference evidence="1 2" key="1">
    <citation type="submission" date="2017-09" db="EMBL/GenBank/DDBJ databases">
        <title>Depth-based differentiation of microbial function through sediment-hosted aquifers and enrichment of novel symbionts in the deep terrestrial subsurface.</title>
        <authorList>
            <person name="Probst A.J."/>
            <person name="Ladd B."/>
            <person name="Jarett J.K."/>
            <person name="Geller-Mcgrath D.E."/>
            <person name="Sieber C.M."/>
            <person name="Emerson J.B."/>
            <person name="Anantharaman K."/>
            <person name="Thomas B.C."/>
            <person name="Malmstrom R."/>
            <person name="Stieglmeier M."/>
            <person name="Klingl A."/>
            <person name="Woyke T."/>
            <person name="Ryan C.M."/>
            <person name="Banfield J.F."/>
        </authorList>
    </citation>
    <scope>NUCLEOTIDE SEQUENCE [LARGE SCALE GENOMIC DNA]</scope>
    <source>
        <strain evidence="1">CG10_big_fil_rev_8_21_14_0_10_50_13</strain>
    </source>
</reference>
<organism evidence="1 2">
    <name type="scientific">Candidatus Vogelbacteria bacterium CG10_big_fil_rev_8_21_14_0_10_50_13</name>
    <dbReference type="NCBI Taxonomy" id="1975044"/>
    <lineage>
        <taxon>Bacteria</taxon>
        <taxon>Candidatus Vogeliibacteriota</taxon>
    </lineage>
</organism>
<sequence>MGPNYPPFKNFEIKYPLSWTYKEFSKNIEGIAFYPKDMPDGGSVGGGMQINAAIVLSPYYHDMTGAITTNSSTHHNFVDESGKIMASANLLDPKYQEEFDEMITHFEFID</sequence>
<gene>
    <name evidence="1" type="ORF">COV09_00990</name>
</gene>
<name>A0A2H0RHQ6_9BACT</name>
<accession>A0A2H0RHQ6</accession>
<protein>
    <submittedName>
        <fullName evidence="1">Uncharacterized protein</fullName>
    </submittedName>
</protein>
<proteinExistence type="predicted"/>